<evidence type="ECO:0000313" key="4">
    <source>
        <dbReference type="EMBL" id="RXW18006.1"/>
    </source>
</evidence>
<name>A0A4Q2DG97_9AGAR</name>
<dbReference type="SUPFAM" id="SSF52540">
    <property type="entry name" value="P-loop containing nucleoside triphosphate hydrolases"/>
    <property type="match status" value="1"/>
</dbReference>
<dbReference type="InterPro" id="IPR056884">
    <property type="entry name" value="NPHP3-like_N"/>
</dbReference>
<dbReference type="PANTHER" id="PTHR10039">
    <property type="entry name" value="AMELOGENIN"/>
    <property type="match status" value="1"/>
</dbReference>
<evidence type="ECO:0000256" key="2">
    <source>
        <dbReference type="SAM" id="MobiDB-lite"/>
    </source>
</evidence>
<sequence>MSFKLKWPKFPPRFGSALSKDRSSSSVSEDWTLVDSIPSQCTGALMLQDPSTRSLPQDSIPQLSEHPSTNETNPAESLRSSGLVASTSTPVANVPPSESTIRPATAGGETMTSRDPRDQVLSSHFTQTLSQTRLPSEFLVEDGSGGQSILAGAHDFQMRDLKLVYAPNAVHVSTVNEVSIQHNVVNTDRVRFDTLPKHPEMSATLAEYIPDSRKPDVEKLCERASSGTELVLCIHGPAGIGKSTLVGHLSDKFRSEGCLAGLVSLGGFPTGTYGPGAIIKMIAYEIGSIHPQAIPKIVEAMDQCHATSFENHLQKYILEPLQSLNRSQPFIIIIDAMDEWRDHPTFIKALAHLNSESRVVKFIITDRLNPCASHLPGIERISVYTYALGPISKEVIKAYFHKHLETVPWVDGRRATPVDVEKLTELSGGLPVWASTVVAVLLHRFGESPPHEILEEIVTSRRRVGSKDGLGELYGNALSRLFHSPEDQRQLRRYLGASLALQEPLPPSDFLTLSGIRSHLTDRVRFALSALQTRSPPPGSDDMIYPATALFHLSFIDLPGFRRHPQLPIYATTNITP</sequence>
<gene>
    <name evidence="4" type="ORF">EST38_g7849</name>
</gene>
<dbReference type="OrthoDB" id="3269932at2759"/>
<proteinExistence type="predicted"/>
<dbReference type="Pfam" id="PF24883">
    <property type="entry name" value="NPHP3_N"/>
    <property type="match status" value="1"/>
</dbReference>
<evidence type="ECO:0000259" key="3">
    <source>
        <dbReference type="Pfam" id="PF24883"/>
    </source>
</evidence>
<dbReference type="Proteomes" id="UP000290288">
    <property type="component" value="Unassembled WGS sequence"/>
</dbReference>
<feature type="domain" description="Nephrocystin 3-like N-terminal" evidence="3">
    <location>
        <begin position="226"/>
        <end position="367"/>
    </location>
</feature>
<dbReference type="Gene3D" id="3.40.50.300">
    <property type="entry name" value="P-loop containing nucleotide triphosphate hydrolases"/>
    <property type="match status" value="1"/>
</dbReference>
<keyword evidence="5" id="KW-1185">Reference proteome</keyword>
<evidence type="ECO:0000313" key="5">
    <source>
        <dbReference type="Proteomes" id="UP000290288"/>
    </source>
</evidence>
<evidence type="ECO:0000256" key="1">
    <source>
        <dbReference type="ARBA" id="ARBA00022737"/>
    </source>
</evidence>
<keyword evidence="1" id="KW-0677">Repeat</keyword>
<feature type="region of interest" description="Disordered" evidence="2">
    <location>
        <begin position="1"/>
        <end position="118"/>
    </location>
</feature>
<organism evidence="4 5">
    <name type="scientific">Candolleomyces aberdarensis</name>
    <dbReference type="NCBI Taxonomy" id="2316362"/>
    <lineage>
        <taxon>Eukaryota</taxon>
        <taxon>Fungi</taxon>
        <taxon>Dikarya</taxon>
        <taxon>Basidiomycota</taxon>
        <taxon>Agaricomycotina</taxon>
        <taxon>Agaricomycetes</taxon>
        <taxon>Agaricomycetidae</taxon>
        <taxon>Agaricales</taxon>
        <taxon>Agaricineae</taxon>
        <taxon>Psathyrellaceae</taxon>
        <taxon>Candolleomyces</taxon>
    </lineage>
</organism>
<feature type="compositionally biased region" description="Polar residues" evidence="2">
    <location>
        <begin position="49"/>
        <end position="102"/>
    </location>
</feature>
<dbReference type="InterPro" id="IPR027417">
    <property type="entry name" value="P-loop_NTPase"/>
</dbReference>
<dbReference type="AlphaFoldDB" id="A0A4Q2DG97"/>
<dbReference type="EMBL" id="SDEE01000296">
    <property type="protein sequence ID" value="RXW18006.1"/>
    <property type="molecule type" value="Genomic_DNA"/>
</dbReference>
<reference evidence="4 5" key="1">
    <citation type="submission" date="2019-01" db="EMBL/GenBank/DDBJ databases">
        <title>Draft genome sequence of Psathyrella aberdarensis IHI B618.</title>
        <authorList>
            <person name="Buettner E."/>
            <person name="Kellner H."/>
        </authorList>
    </citation>
    <scope>NUCLEOTIDE SEQUENCE [LARGE SCALE GENOMIC DNA]</scope>
    <source>
        <strain evidence="4 5">IHI B618</strain>
    </source>
</reference>
<dbReference type="STRING" id="2316362.A0A4Q2DG97"/>
<accession>A0A4Q2DG97</accession>
<comment type="caution">
    <text evidence="4">The sequence shown here is derived from an EMBL/GenBank/DDBJ whole genome shotgun (WGS) entry which is preliminary data.</text>
</comment>
<protein>
    <recommendedName>
        <fullName evidence="3">Nephrocystin 3-like N-terminal domain-containing protein</fullName>
    </recommendedName>
</protein>